<evidence type="ECO:0000256" key="1">
    <source>
        <dbReference type="ARBA" id="ARBA00004651"/>
    </source>
</evidence>
<dbReference type="GO" id="GO:0022857">
    <property type="term" value="F:transmembrane transporter activity"/>
    <property type="evidence" value="ECO:0007669"/>
    <property type="project" value="TreeGrafter"/>
</dbReference>
<feature type="transmembrane region" description="Helical" evidence="7">
    <location>
        <begin position="32"/>
        <end position="53"/>
    </location>
</feature>
<feature type="transmembrane region" description="Helical" evidence="7">
    <location>
        <begin position="366"/>
        <end position="386"/>
    </location>
</feature>
<keyword evidence="11" id="KW-1185">Reference proteome</keyword>
<name>A0A4D4JXJ6_9ACTN</name>
<evidence type="ECO:0000256" key="6">
    <source>
        <dbReference type="ARBA" id="ARBA00038076"/>
    </source>
</evidence>
<evidence type="ECO:0000256" key="5">
    <source>
        <dbReference type="ARBA" id="ARBA00023136"/>
    </source>
</evidence>
<proteinExistence type="inferred from homology"/>
<dbReference type="Pfam" id="PF02687">
    <property type="entry name" value="FtsX"/>
    <property type="match status" value="1"/>
</dbReference>
<protein>
    <submittedName>
        <fullName evidence="10">ABC transporter permease</fullName>
    </submittedName>
</protein>
<organism evidence="10 11">
    <name type="scientific">Streptomyces antimycoticus</name>
    <dbReference type="NCBI Taxonomy" id="68175"/>
    <lineage>
        <taxon>Bacteria</taxon>
        <taxon>Bacillati</taxon>
        <taxon>Actinomycetota</taxon>
        <taxon>Actinomycetes</taxon>
        <taxon>Kitasatosporales</taxon>
        <taxon>Streptomycetaceae</taxon>
        <taxon>Streptomyces</taxon>
        <taxon>Streptomyces violaceusniger group</taxon>
    </lineage>
</organism>
<evidence type="ECO:0000259" key="9">
    <source>
        <dbReference type="Pfam" id="PF12704"/>
    </source>
</evidence>
<sequence>MTARLPRPARLRPADLLRLGLLGPRTRRLRSALSALGIALGIAAVVAVTGISASNQAHLLDRLDRLGSNLITVSPGEDFEGKKVPLPKESVTMLGNIAPVERVSATGNTKANVYRNEFVPSNQTNSLRVLSARLDLLKAVRGEVRTGRWLDHATERLPVVVLGSSSAERLGVTAPGTKVWIAGEGLTGEWYGVLGILEPNELVPEIDDSVLVGGPTAIASLDGDRTPSTVYLRVHPDRVSDVQDVAAATANPAQPGMVAVSRPSDLLKARAETDDTLTGLVLSLAGVALLVGGVGIANTMVVGVMERRGEVGLRRALGARRGQIAAQFLIEAVLLGLFGGLVGAALGAATVYAYATGQGWPATVPLVWAVAGPAVAVVVGTVAGLYPALRAAGMSPTGALRSA</sequence>
<dbReference type="RefSeq" id="WP_137963756.1">
    <property type="nucleotide sequence ID" value="NZ_BJHV01000001.1"/>
</dbReference>
<comment type="caution">
    <text evidence="10">The sequence shown here is derived from an EMBL/GenBank/DDBJ whole genome shotgun (WGS) entry which is preliminary data.</text>
</comment>
<comment type="similarity">
    <text evidence="6">Belongs to the ABC-4 integral membrane protein family.</text>
</comment>
<gene>
    <name evidence="10" type="ORF">SANT12839_004520</name>
</gene>
<dbReference type="Proteomes" id="UP000299290">
    <property type="component" value="Unassembled WGS sequence"/>
</dbReference>
<dbReference type="PANTHER" id="PTHR30572:SF4">
    <property type="entry name" value="ABC TRANSPORTER PERMEASE YTRF"/>
    <property type="match status" value="1"/>
</dbReference>
<comment type="subcellular location">
    <subcellularLocation>
        <location evidence="1">Cell membrane</location>
        <topology evidence="1">Multi-pass membrane protein</topology>
    </subcellularLocation>
</comment>
<dbReference type="Pfam" id="PF12704">
    <property type="entry name" value="MacB_PCD"/>
    <property type="match status" value="1"/>
</dbReference>
<feature type="transmembrane region" description="Helical" evidence="7">
    <location>
        <begin position="280"/>
        <end position="305"/>
    </location>
</feature>
<evidence type="ECO:0000259" key="8">
    <source>
        <dbReference type="Pfam" id="PF02687"/>
    </source>
</evidence>
<dbReference type="PANTHER" id="PTHR30572">
    <property type="entry name" value="MEMBRANE COMPONENT OF TRANSPORTER-RELATED"/>
    <property type="match status" value="1"/>
</dbReference>
<feature type="domain" description="MacB-like periplasmic core" evidence="9">
    <location>
        <begin position="31"/>
        <end position="244"/>
    </location>
</feature>
<evidence type="ECO:0000256" key="3">
    <source>
        <dbReference type="ARBA" id="ARBA00022692"/>
    </source>
</evidence>
<keyword evidence="4 7" id="KW-1133">Transmembrane helix</keyword>
<evidence type="ECO:0000313" key="11">
    <source>
        <dbReference type="Proteomes" id="UP000299290"/>
    </source>
</evidence>
<accession>A0A4D4JXJ6</accession>
<keyword evidence="2" id="KW-1003">Cell membrane</keyword>
<evidence type="ECO:0000256" key="2">
    <source>
        <dbReference type="ARBA" id="ARBA00022475"/>
    </source>
</evidence>
<dbReference type="GO" id="GO:0005886">
    <property type="term" value="C:plasma membrane"/>
    <property type="evidence" value="ECO:0007669"/>
    <property type="project" value="UniProtKB-SubCell"/>
</dbReference>
<reference evidence="10 11" key="1">
    <citation type="journal article" date="2020" name="Int. J. Syst. Evol. Microbiol.">
        <title>Reclassification of Streptomyces castelarensis and Streptomyces sporoclivatus as later heterotypic synonyms of Streptomyces antimycoticus.</title>
        <authorList>
            <person name="Komaki H."/>
            <person name="Tamura T."/>
        </authorList>
    </citation>
    <scope>NUCLEOTIDE SEQUENCE [LARGE SCALE GENOMIC DNA]</scope>
    <source>
        <strain evidence="10 11">NBRC 12839</strain>
    </source>
</reference>
<evidence type="ECO:0000256" key="4">
    <source>
        <dbReference type="ARBA" id="ARBA00022989"/>
    </source>
</evidence>
<feature type="transmembrane region" description="Helical" evidence="7">
    <location>
        <begin position="326"/>
        <end position="354"/>
    </location>
</feature>
<dbReference type="AlphaFoldDB" id="A0A4D4JXJ6"/>
<dbReference type="InterPro" id="IPR025857">
    <property type="entry name" value="MacB_PCD"/>
</dbReference>
<evidence type="ECO:0000313" key="10">
    <source>
        <dbReference type="EMBL" id="GDY39570.1"/>
    </source>
</evidence>
<dbReference type="InterPro" id="IPR050250">
    <property type="entry name" value="Macrolide_Exporter_MacB"/>
</dbReference>
<dbReference type="InterPro" id="IPR003838">
    <property type="entry name" value="ABC3_permease_C"/>
</dbReference>
<dbReference type="EMBL" id="BJHV01000001">
    <property type="protein sequence ID" value="GDY39570.1"/>
    <property type="molecule type" value="Genomic_DNA"/>
</dbReference>
<keyword evidence="3 7" id="KW-0812">Transmembrane</keyword>
<evidence type="ECO:0000256" key="7">
    <source>
        <dbReference type="SAM" id="Phobius"/>
    </source>
</evidence>
<feature type="domain" description="ABC3 transporter permease C-terminal" evidence="8">
    <location>
        <begin position="283"/>
        <end position="396"/>
    </location>
</feature>
<keyword evidence="5 7" id="KW-0472">Membrane</keyword>